<gene>
    <name evidence="3" type="ORF">PG994_005559</name>
</gene>
<proteinExistence type="predicted"/>
<keyword evidence="2" id="KW-0732">Signal</keyword>
<dbReference type="PANTHER" id="PTHR37157">
    <property type="entry name" value="PRION-LIKE-(Q/N-RICH) DOMAIN-BEARING PROTEIN 25"/>
    <property type="match status" value="1"/>
</dbReference>
<sequence>MSWKNLLLSICVSSTYADSLPLSGRDAINLDASLITRQPAKRISLDDIRPITDSNGHLRCCPLGTINDGVGCVFPQSSVCPENSRLVGNLCVLSTPPKCPENLVFKGQACVGSLPPDCGAGFKFNGRLCETETDPVCPRGTLFDGENCRSDTPVICPPGHKLEDRLCVSTSPPGCPNGLILQGESCVGSLPPSCPRGTRLAGGSCNAGPPSCTRGFDFKDGKCTSTQPPGCPRGSRFDGSICTSEEPPHCGAGRFDGKICVSDGKPSVQEGTNSKEDHVFSTTYQPVAEAENSWNGECVFPGPPGCPRGSTFDGSRCIVERGPQCPRGSIFNGHGCTSEDPPSCPRGTTYIGGACVSKSPANCPTGSTLIGDVCVYPTPPKCPDCPRGSVFDGKNCIANDRPTCPRGSSFDGKGCVVPQQPVCDRGLTFIGNECVSDSPPDCPRNTYYDGSACVTKGGPECAKDWSLMAKPVSLPMALPVLEARSTTAPSASATPSQTAEKTWILTAKDQPSKPPCGQGLVLDPKGDCVSAKQPQCDKGTLFDGVKCVIGKSSTDCYSLNVCPPIGMGTVTSQLLASRSAGGRGGDGEDAATDSPSQEDSNTDDVVSSARSYPRASTDEEVGLGSPADAELGDIEMPEADIHVQGDGSIIHNDL</sequence>
<evidence type="ECO:0008006" key="5">
    <source>
        <dbReference type="Google" id="ProtNLM"/>
    </source>
</evidence>
<evidence type="ECO:0000256" key="1">
    <source>
        <dbReference type="SAM" id="MobiDB-lite"/>
    </source>
</evidence>
<feature type="signal peptide" evidence="2">
    <location>
        <begin position="1"/>
        <end position="17"/>
    </location>
</feature>
<dbReference type="GeneID" id="92090031"/>
<organism evidence="3 4">
    <name type="scientific">Apiospora phragmitis</name>
    <dbReference type="NCBI Taxonomy" id="2905665"/>
    <lineage>
        <taxon>Eukaryota</taxon>
        <taxon>Fungi</taxon>
        <taxon>Dikarya</taxon>
        <taxon>Ascomycota</taxon>
        <taxon>Pezizomycotina</taxon>
        <taxon>Sordariomycetes</taxon>
        <taxon>Xylariomycetidae</taxon>
        <taxon>Amphisphaeriales</taxon>
        <taxon>Apiosporaceae</taxon>
        <taxon>Apiospora</taxon>
    </lineage>
</organism>
<dbReference type="RefSeq" id="XP_066716237.1">
    <property type="nucleotide sequence ID" value="XM_066856968.1"/>
</dbReference>
<feature type="chain" id="PRO_5045556721" description="Cell wall cysteine-rich protein" evidence="2">
    <location>
        <begin position="18"/>
        <end position="654"/>
    </location>
</feature>
<dbReference type="Proteomes" id="UP001480595">
    <property type="component" value="Unassembled WGS sequence"/>
</dbReference>
<name>A0ABR1VGD2_9PEZI</name>
<reference evidence="3 4" key="1">
    <citation type="submission" date="2023-01" db="EMBL/GenBank/DDBJ databases">
        <title>Analysis of 21 Apiospora genomes using comparative genomics revels a genus with tremendous synthesis potential of carbohydrate active enzymes and secondary metabolites.</title>
        <authorList>
            <person name="Sorensen T."/>
        </authorList>
    </citation>
    <scope>NUCLEOTIDE SEQUENCE [LARGE SCALE GENOMIC DNA]</scope>
    <source>
        <strain evidence="3 4">CBS 135458</strain>
    </source>
</reference>
<feature type="compositionally biased region" description="Polar residues" evidence="1">
    <location>
        <begin position="593"/>
        <end position="610"/>
    </location>
</feature>
<dbReference type="EMBL" id="JAQQWL010000006">
    <property type="protein sequence ID" value="KAK8068943.1"/>
    <property type="molecule type" value="Genomic_DNA"/>
</dbReference>
<accession>A0ABR1VGD2</accession>
<evidence type="ECO:0000313" key="3">
    <source>
        <dbReference type="EMBL" id="KAK8068943.1"/>
    </source>
</evidence>
<feature type="region of interest" description="Disordered" evidence="1">
    <location>
        <begin position="577"/>
        <end position="633"/>
    </location>
</feature>
<evidence type="ECO:0000256" key="2">
    <source>
        <dbReference type="SAM" id="SignalP"/>
    </source>
</evidence>
<protein>
    <recommendedName>
        <fullName evidence="5">Cell wall cysteine-rich protein</fullName>
    </recommendedName>
</protein>
<evidence type="ECO:0000313" key="4">
    <source>
        <dbReference type="Proteomes" id="UP001480595"/>
    </source>
</evidence>
<dbReference type="PANTHER" id="PTHR37157:SF4">
    <property type="entry name" value="EB DOMAIN-CONTAINING PROTEIN"/>
    <property type="match status" value="1"/>
</dbReference>
<comment type="caution">
    <text evidence="3">The sequence shown here is derived from an EMBL/GenBank/DDBJ whole genome shotgun (WGS) entry which is preliminary data.</text>
</comment>
<keyword evidence="4" id="KW-1185">Reference proteome</keyword>